<dbReference type="InterPro" id="IPR014922">
    <property type="entry name" value="YdhG-like"/>
</dbReference>
<dbReference type="EMBL" id="CP040710">
    <property type="protein sequence ID" value="QCX00991.1"/>
    <property type="molecule type" value="Genomic_DNA"/>
</dbReference>
<proteinExistence type="predicted"/>
<evidence type="ECO:0000313" key="3">
    <source>
        <dbReference type="Proteomes" id="UP000310017"/>
    </source>
</evidence>
<sequence>MNPAENYILNQPEPFRSILLHLQSVIELTVPGVDLKYKYRIPFYYIDGRPFCYLNQSQDYVDIGFWNAAHLSVHLELMHTKGRKVMKSLRYKSLEEVNNDILIAVLNDAYAVRDKKFYNGNNS</sequence>
<dbReference type="AlphaFoldDB" id="A0A5B7SVM6"/>
<evidence type="ECO:0000259" key="1">
    <source>
        <dbReference type="Pfam" id="PF08818"/>
    </source>
</evidence>
<feature type="domain" description="YdhG-like" evidence="1">
    <location>
        <begin position="16"/>
        <end position="109"/>
    </location>
</feature>
<keyword evidence="3" id="KW-1185">Reference proteome</keyword>
<protein>
    <submittedName>
        <fullName evidence="2">DUF1801 domain-containing protein</fullName>
    </submittedName>
</protein>
<evidence type="ECO:0000313" key="2">
    <source>
        <dbReference type="EMBL" id="QCX00991.1"/>
    </source>
</evidence>
<dbReference type="Proteomes" id="UP000310017">
    <property type="component" value="Chromosome"/>
</dbReference>
<dbReference type="Pfam" id="PF08818">
    <property type="entry name" value="DUF1801"/>
    <property type="match status" value="1"/>
</dbReference>
<name>A0A5B7SVM6_9FLAO</name>
<gene>
    <name evidence="2" type="ORF">FGM00_13040</name>
</gene>
<dbReference type="KEGG" id="asag:FGM00_13040"/>
<reference evidence="2 3" key="1">
    <citation type="submission" date="2019-05" db="EMBL/GenBank/DDBJ databases">
        <title>Genome sequencing of F202Z8.</title>
        <authorList>
            <person name="Kwon Y.M."/>
        </authorList>
    </citation>
    <scope>NUCLEOTIDE SEQUENCE [LARGE SCALE GENOMIC DNA]</scope>
    <source>
        <strain evidence="2 3">F202Z8</strain>
    </source>
</reference>
<accession>A0A5B7SVM6</accession>
<dbReference type="SUPFAM" id="SSF159888">
    <property type="entry name" value="YdhG-like"/>
    <property type="match status" value="1"/>
</dbReference>
<dbReference type="Gene3D" id="3.90.1150.200">
    <property type="match status" value="1"/>
</dbReference>
<organism evidence="2 3">
    <name type="scientific">Aggregatimonas sangjinii</name>
    <dbReference type="NCBI Taxonomy" id="2583587"/>
    <lineage>
        <taxon>Bacteria</taxon>
        <taxon>Pseudomonadati</taxon>
        <taxon>Bacteroidota</taxon>
        <taxon>Flavobacteriia</taxon>
        <taxon>Flavobacteriales</taxon>
        <taxon>Flavobacteriaceae</taxon>
        <taxon>Aggregatimonas</taxon>
    </lineage>
</organism>
<dbReference type="RefSeq" id="WP_138853334.1">
    <property type="nucleotide sequence ID" value="NZ_CP040710.1"/>
</dbReference>
<dbReference type="OrthoDB" id="670608at2"/>